<protein>
    <recommendedName>
        <fullName evidence="2">Myb-like domain-containing protein</fullName>
    </recommendedName>
</protein>
<dbReference type="Pfam" id="PF13837">
    <property type="entry name" value="Myb_DNA-bind_4"/>
    <property type="match status" value="1"/>
</dbReference>
<dbReference type="PROSITE" id="PS50090">
    <property type="entry name" value="MYB_LIKE"/>
    <property type="match status" value="1"/>
</dbReference>
<evidence type="ECO:0000313" key="4">
    <source>
        <dbReference type="Proteomes" id="UP001346149"/>
    </source>
</evidence>
<evidence type="ECO:0000256" key="1">
    <source>
        <dbReference type="SAM" id="MobiDB-lite"/>
    </source>
</evidence>
<sequence>MATADSSPPRSPAVLPPETDPDPSPNSPVPEVQSEPPPPPSAPASVNPRRPPPPCWSPDETVALIDTYSEKWQSLGRAALKLNHWQEVADAVASRCPISSPSKTAIQCRHKMEKLRKRYRAEIRRAQSLHRARSASSWVHFRRMEAMDRSRSVSEDEDDEDEDLDGDLYNPRKRKEVRGANAQMGISRHFDYPNGASKNKEGFRIKIPNKGQQKSKLTKPNGAYSAEIGHKRGQPPEEWQRDVSDPLQEVVNAVKFFREGFERMEKMKMEMAQEMGAMQREMEMKRTEMILGSQQFIVETLAKVISEKRKKKKRKTSSSSICDKSVGGTPERTSSKPEGKA</sequence>
<feature type="domain" description="Myb-like" evidence="2">
    <location>
        <begin position="56"/>
        <end position="116"/>
    </location>
</feature>
<dbReference type="FunFam" id="1.10.10.60:FF:000152">
    <property type="entry name" value="Trihelix transcription factor ASIL2"/>
    <property type="match status" value="1"/>
</dbReference>
<accession>A0AAN7MFU5</accession>
<dbReference type="PANTHER" id="PTHR31307">
    <property type="entry name" value="TRIHELIX TRANSCRIPTION FACTOR ASIL2"/>
    <property type="match status" value="1"/>
</dbReference>
<feature type="compositionally biased region" description="Basic and acidic residues" evidence="1">
    <location>
        <begin position="228"/>
        <end position="241"/>
    </location>
</feature>
<name>A0AAN7MFU5_TRANT</name>
<dbReference type="Gene3D" id="1.10.10.60">
    <property type="entry name" value="Homeodomain-like"/>
    <property type="match status" value="1"/>
</dbReference>
<dbReference type="EMBL" id="JAXQNO010000005">
    <property type="protein sequence ID" value="KAK4797962.1"/>
    <property type="molecule type" value="Genomic_DNA"/>
</dbReference>
<dbReference type="InterPro" id="IPR001005">
    <property type="entry name" value="SANT/Myb"/>
</dbReference>
<gene>
    <name evidence="3" type="ORF">SAY86_030288</name>
</gene>
<comment type="caution">
    <text evidence="3">The sequence shown here is derived from an EMBL/GenBank/DDBJ whole genome shotgun (WGS) entry which is preliminary data.</text>
</comment>
<proteinExistence type="predicted"/>
<keyword evidence="4" id="KW-1185">Reference proteome</keyword>
<dbReference type="SMART" id="SM00595">
    <property type="entry name" value="MADF"/>
    <property type="match status" value="1"/>
</dbReference>
<evidence type="ECO:0000313" key="3">
    <source>
        <dbReference type="EMBL" id="KAK4797962.1"/>
    </source>
</evidence>
<feature type="region of interest" description="Disordered" evidence="1">
    <location>
        <begin position="307"/>
        <end position="341"/>
    </location>
</feature>
<dbReference type="AlphaFoldDB" id="A0AAN7MFU5"/>
<organism evidence="3 4">
    <name type="scientific">Trapa natans</name>
    <name type="common">Water chestnut</name>
    <dbReference type="NCBI Taxonomy" id="22666"/>
    <lineage>
        <taxon>Eukaryota</taxon>
        <taxon>Viridiplantae</taxon>
        <taxon>Streptophyta</taxon>
        <taxon>Embryophyta</taxon>
        <taxon>Tracheophyta</taxon>
        <taxon>Spermatophyta</taxon>
        <taxon>Magnoliopsida</taxon>
        <taxon>eudicotyledons</taxon>
        <taxon>Gunneridae</taxon>
        <taxon>Pentapetalae</taxon>
        <taxon>rosids</taxon>
        <taxon>malvids</taxon>
        <taxon>Myrtales</taxon>
        <taxon>Lythraceae</taxon>
        <taxon>Trapa</taxon>
    </lineage>
</organism>
<dbReference type="Proteomes" id="UP001346149">
    <property type="component" value="Unassembled WGS sequence"/>
</dbReference>
<dbReference type="InterPro" id="IPR044822">
    <property type="entry name" value="Myb_DNA-bind_4"/>
</dbReference>
<dbReference type="InterPro" id="IPR044823">
    <property type="entry name" value="ASIL1/2-like"/>
</dbReference>
<evidence type="ECO:0000259" key="2">
    <source>
        <dbReference type="PROSITE" id="PS50090"/>
    </source>
</evidence>
<feature type="region of interest" description="Disordered" evidence="1">
    <location>
        <begin position="1"/>
        <end position="58"/>
    </location>
</feature>
<feature type="compositionally biased region" description="Acidic residues" evidence="1">
    <location>
        <begin position="155"/>
        <end position="166"/>
    </location>
</feature>
<reference evidence="3 4" key="1">
    <citation type="journal article" date="2023" name="Hortic Res">
        <title>Pangenome of water caltrop reveals structural variations and asymmetric subgenome divergence after allopolyploidization.</title>
        <authorList>
            <person name="Zhang X."/>
            <person name="Chen Y."/>
            <person name="Wang L."/>
            <person name="Yuan Y."/>
            <person name="Fang M."/>
            <person name="Shi L."/>
            <person name="Lu R."/>
            <person name="Comes H.P."/>
            <person name="Ma Y."/>
            <person name="Chen Y."/>
            <person name="Huang G."/>
            <person name="Zhou Y."/>
            <person name="Zheng Z."/>
            <person name="Qiu Y."/>
        </authorList>
    </citation>
    <scope>NUCLEOTIDE SEQUENCE [LARGE SCALE GENOMIC DNA]</scope>
    <source>
        <strain evidence="3">F231</strain>
    </source>
</reference>
<dbReference type="PANTHER" id="PTHR31307:SF49">
    <property type="entry name" value="ALCOHOL DEHYDROGENASE TRANSCRIPTION FACTOR MYB_SANT-LIKE FAMILY PROTEIN"/>
    <property type="match status" value="1"/>
</dbReference>
<feature type="region of interest" description="Disordered" evidence="1">
    <location>
        <begin position="147"/>
        <end position="241"/>
    </location>
</feature>